<dbReference type="RefSeq" id="WP_015050835.1">
    <property type="nucleotide sequence ID" value="NC_018870.1"/>
</dbReference>
<keyword evidence="2" id="KW-1185">Reference proteome</keyword>
<evidence type="ECO:0000313" key="1">
    <source>
        <dbReference type="EMBL" id="AFV11957.1"/>
    </source>
</evidence>
<accession>K4LIR5</accession>
<proteinExistence type="predicted"/>
<dbReference type="HOGENOM" id="CLU_2304719_0_0_9"/>
<protein>
    <submittedName>
        <fullName evidence="1">Uncharacterized protein</fullName>
    </submittedName>
</protein>
<gene>
    <name evidence="1" type="ordered locus">Tph_c17540</name>
</gene>
<dbReference type="Proteomes" id="UP000000467">
    <property type="component" value="Chromosome"/>
</dbReference>
<dbReference type="STRING" id="1089553.Tph_c17540"/>
<dbReference type="KEGG" id="tpz:Tph_c17540"/>
<organism evidence="1 2">
    <name type="scientific">Thermacetogenium phaeum (strain ATCC BAA-254 / DSM 26808 / PB)</name>
    <dbReference type="NCBI Taxonomy" id="1089553"/>
    <lineage>
        <taxon>Bacteria</taxon>
        <taxon>Bacillati</taxon>
        <taxon>Bacillota</taxon>
        <taxon>Clostridia</taxon>
        <taxon>Thermoanaerobacterales</taxon>
        <taxon>Thermoanaerobacteraceae</taxon>
        <taxon>Thermacetogenium</taxon>
    </lineage>
</organism>
<sequence>MNERWLLFLGVLALFLIAIVLAFRPIPQSDTSAAVEIPAPPVITPLGNDRFMVTVVDPSDSQGRYIVISLASGKPQVVAEGDWKPLLFAAPQEAKNKHIK</sequence>
<name>K4LIR5_THEPS</name>
<dbReference type="AlphaFoldDB" id="K4LIR5"/>
<reference evidence="1 2" key="1">
    <citation type="journal article" date="2012" name="BMC Genomics">
        <title>Genome-guided analysis of physiological and morphological traits of the fermentative acetate oxidizer Thermacetogenium phaeum.</title>
        <authorList>
            <person name="Oehler D."/>
            <person name="Poehlein A."/>
            <person name="Leimbach A."/>
            <person name="Muller N."/>
            <person name="Daniel R."/>
            <person name="Gottschalk G."/>
            <person name="Schink B."/>
        </authorList>
    </citation>
    <scope>NUCLEOTIDE SEQUENCE [LARGE SCALE GENOMIC DNA]</scope>
    <source>
        <strain evidence="2">ATCC BAA-254 / DSM 26808 / PB</strain>
    </source>
</reference>
<dbReference type="EMBL" id="CP003732">
    <property type="protein sequence ID" value="AFV11957.1"/>
    <property type="molecule type" value="Genomic_DNA"/>
</dbReference>
<evidence type="ECO:0000313" key="2">
    <source>
        <dbReference type="Proteomes" id="UP000000467"/>
    </source>
</evidence>